<comment type="caution">
    <text evidence="3">The sequence shown here is derived from an EMBL/GenBank/DDBJ whole genome shotgun (WGS) entry which is preliminary data.</text>
</comment>
<dbReference type="InterPro" id="IPR001753">
    <property type="entry name" value="Enoyl-CoA_hydra/iso"/>
</dbReference>
<accession>A0AAF1K0C0</accession>
<dbReference type="PANTHER" id="PTHR11941">
    <property type="entry name" value="ENOYL-COA HYDRATASE-RELATED"/>
    <property type="match status" value="1"/>
</dbReference>
<dbReference type="Gene3D" id="3.90.226.10">
    <property type="entry name" value="2-enoyl-CoA Hydratase, Chain A, domain 1"/>
    <property type="match status" value="1"/>
</dbReference>
<dbReference type="EMBL" id="JAAEDH010000036">
    <property type="protein sequence ID" value="MBR0657466.1"/>
    <property type="molecule type" value="Genomic_DNA"/>
</dbReference>
<organism evidence="3 4">
    <name type="scientific">Plastoroseomonas arctica</name>
    <dbReference type="NCBI Taxonomy" id="1509237"/>
    <lineage>
        <taxon>Bacteria</taxon>
        <taxon>Pseudomonadati</taxon>
        <taxon>Pseudomonadota</taxon>
        <taxon>Alphaproteobacteria</taxon>
        <taxon>Acetobacterales</taxon>
        <taxon>Acetobacteraceae</taxon>
        <taxon>Plastoroseomonas</taxon>
    </lineage>
</organism>
<evidence type="ECO:0000256" key="1">
    <source>
        <dbReference type="ARBA" id="ARBA00005254"/>
    </source>
</evidence>
<dbReference type="GO" id="GO:0006635">
    <property type="term" value="P:fatty acid beta-oxidation"/>
    <property type="evidence" value="ECO:0007669"/>
    <property type="project" value="TreeGrafter"/>
</dbReference>
<keyword evidence="2" id="KW-0456">Lyase</keyword>
<keyword evidence="4" id="KW-1185">Reference proteome</keyword>
<dbReference type="SUPFAM" id="SSF52096">
    <property type="entry name" value="ClpP/crotonase"/>
    <property type="match status" value="1"/>
</dbReference>
<evidence type="ECO:0000313" key="3">
    <source>
        <dbReference type="EMBL" id="MBR0657466.1"/>
    </source>
</evidence>
<evidence type="ECO:0000256" key="2">
    <source>
        <dbReference type="ARBA" id="ARBA00023239"/>
    </source>
</evidence>
<dbReference type="Proteomes" id="UP001196068">
    <property type="component" value="Unassembled WGS sequence"/>
</dbReference>
<dbReference type="GO" id="GO:0016829">
    <property type="term" value="F:lyase activity"/>
    <property type="evidence" value="ECO:0007669"/>
    <property type="project" value="UniProtKB-KW"/>
</dbReference>
<protein>
    <submittedName>
        <fullName evidence="3">Enoyl-CoA hydratase/isomerase family protein</fullName>
    </submittedName>
</protein>
<proteinExistence type="inferred from homology"/>
<dbReference type="InterPro" id="IPR014748">
    <property type="entry name" value="Enoyl-CoA_hydra_C"/>
</dbReference>
<sequence>MEEFAMPHEMIRTTVEGEIATVIIDRAPKRNALDLPMWIALGEALSATSANTGLRAVIIRGAGEEAFCAGADIAAFARERGTPEREAVYGRELHGAFQAIRSCLHPTIAACSGWTMGGGCGIATMCDFRVGSAATRMGIPARKLGIFYAYEEIDPIMQSVGYAVTAELLIEGRVFTGEEALRVGLLSRLVADGSVHAEASSLAGRIAEGSPLSARFHKQALQKLRGPLPISAQDRAAEGAFAYTEDFADAARAFLEKRKPVFRGR</sequence>
<dbReference type="AlphaFoldDB" id="A0AAF1K0C0"/>
<dbReference type="Pfam" id="PF00378">
    <property type="entry name" value="ECH_1"/>
    <property type="match status" value="1"/>
</dbReference>
<dbReference type="Gene3D" id="1.10.12.10">
    <property type="entry name" value="Lyase 2-enoyl-coa Hydratase, Chain A, domain 2"/>
    <property type="match status" value="1"/>
</dbReference>
<reference evidence="3" key="1">
    <citation type="submission" date="2020-01" db="EMBL/GenBank/DDBJ databases">
        <authorList>
            <person name="Rat A."/>
        </authorList>
    </citation>
    <scope>NUCLEOTIDE SEQUENCE</scope>
    <source>
        <strain evidence="3">LMG 28251</strain>
    </source>
</reference>
<dbReference type="CDD" id="cd06558">
    <property type="entry name" value="crotonase-like"/>
    <property type="match status" value="1"/>
</dbReference>
<dbReference type="InterPro" id="IPR029045">
    <property type="entry name" value="ClpP/crotonase-like_dom_sf"/>
</dbReference>
<evidence type="ECO:0000313" key="4">
    <source>
        <dbReference type="Proteomes" id="UP001196068"/>
    </source>
</evidence>
<reference evidence="3" key="2">
    <citation type="journal article" date="2021" name="Syst. Appl. Microbiol.">
        <title>Roseomonas hellenica sp. nov., isolated from roots of wild-growing Alkanna tinctoria.</title>
        <authorList>
            <person name="Rat A."/>
            <person name="Naranjo H.D."/>
            <person name="Lebbe L."/>
            <person name="Cnockaert M."/>
            <person name="Krigas N."/>
            <person name="Grigoriadou K."/>
            <person name="Maloupa E."/>
            <person name="Willems A."/>
        </authorList>
    </citation>
    <scope>NUCLEOTIDE SEQUENCE</scope>
    <source>
        <strain evidence="3">LMG 28251</strain>
    </source>
</reference>
<comment type="similarity">
    <text evidence="1">Belongs to the enoyl-CoA hydratase/isomerase family.</text>
</comment>
<name>A0AAF1K0C0_9PROT</name>
<dbReference type="PANTHER" id="PTHR11941:SF54">
    <property type="entry name" value="ENOYL-COA HYDRATASE, MITOCHONDRIAL"/>
    <property type="match status" value="1"/>
</dbReference>
<gene>
    <name evidence="3" type="ORF">GXW79_20495</name>
</gene>